<dbReference type="InterPro" id="IPR036942">
    <property type="entry name" value="Beta-barrel_TonB_sf"/>
</dbReference>
<dbReference type="Pfam" id="PF13715">
    <property type="entry name" value="CarbopepD_reg_2"/>
    <property type="match status" value="1"/>
</dbReference>
<dbReference type="Gene3D" id="2.60.40.1120">
    <property type="entry name" value="Carboxypeptidase-like, regulatory domain"/>
    <property type="match status" value="1"/>
</dbReference>
<sequence>MTKTSLLRACFGMLMSFLLLSWVQIAEGLKDKIDVGFRQTKVLGVLQYLEKNTRLKFSYNLDDLEKLKPVTIDKKERTVENLLQEISHVTSLEFRMTEDIILVKVPAARNVAMVTTAAPAQEKPVAGTVKSASGEALPGVSVRVKGTSRGMLTDVKGAFRFTDLPAGAVLEVSFIGYDKQEVAYTGQQVLDITLNTSTKVLDQVVVVGYGTQSKRTVSSAISSVKGSEIANVASNNPVGALQGRVAGLTVNNTGGTPGAMPDIRLRGVSTYGSHAPLFIIDGSPGDPYYLNNNDIASIEVLKDGAAASIYGSKSANGVILVTTKKGKKGAPKMEFNAWYSMVNPTGKMNLLDAEGYLKVHTMMYDNAPRAKRPAYLKTGVTANTNWQDEITRSGSSENYSLNVTGGGDYFNYGLSGSIANDKGTFIGSDFKKKALRSRNEYKKGRLTIEANLVYAETERKDVAYSIKDAYFQSPLLSVYDAKSKYGYGMQINELPKFENPVGVNFYNDNYSKSQYFNGNARLSLQLIQGMKFVTNLNLVNTNYINYAFHPPYRANANDPETPFARLEDGRSNYRERLMENLLYYDRTFGKHSLNLLAGYTAQQYQTNSITTVADGKTTVYTVNGDGAIESNVIPGGFLDPSFNTMDGAAGGSFKATGSRPQYYRLSALGRINYAYDGKYLLQLSVRRDGSSKFGENRRYGVFPSVSVGWNMQSENFMQSLTWLNQLKLRASYGRLGNEDVLGYYDHQQLISVLNYMGGGYVQGDGSTAWPGGIAWDLKNKDLRWETNVSRNIGFDFGVLNKLTGSFNYFNNVTVDLLITKELAPSAGLVEPTLNAGRIGNRGWELDLTWADKKSDFSYSVTGTVSQVKNKVLELANKGQYLNGLGLKYGTSVFPTSSREGTEMGAFYLYQTQGLFQSDEEAANYKNAKGDRLQPAAKAGDIRFEDTNGDGVIDDNDKTYKGSYFPKLEYGLNINLAYKGFDLQMFWQGVTGNKIYNGNMYELQGMDAGRNFDVSTLNAWTPQNTNTSIPRAVLGDPNRNNRESTRFLENGSYLRLKMLQLGYAFSPKLLEMAKISRLRLYVSGQNLLTFTKYSGLDPEIGNADALNSDPTTRKYGSLSNGIDRWKYPQNKVFMVGMQLEF</sequence>
<keyword evidence="3 7" id="KW-1134">Transmembrane beta strand</keyword>
<dbReference type="NCBIfam" id="TIGR04056">
    <property type="entry name" value="OMP_RagA_SusC"/>
    <property type="match status" value="1"/>
</dbReference>
<keyword evidence="4 7" id="KW-0812">Transmembrane</keyword>
<evidence type="ECO:0000256" key="3">
    <source>
        <dbReference type="ARBA" id="ARBA00022452"/>
    </source>
</evidence>
<organism evidence="8 9">
    <name type="scientific">Chitinophaga solisilvae</name>
    <dbReference type="NCBI Taxonomy" id="1233460"/>
    <lineage>
        <taxon>Bacteria</taxon>
        <taxon>Pseudomonadati</taxon>
        <taxon>Bacteroidota</taxon>
        <taxon>Chitinophagia</taxon>
        <taxon>Chitinophagales</taxon>
        <taxon>Chitinophagaceae</taxon>
        <taxon>Chitinophaga</taxon>
    </lineage>
</organism>
<evidence type="ECO:0000313" key="8">
    <source>
        <dbReference type="EMBL" id="NSL85443.1"/>
    </source>
</evidence>
<dbReference type="AlphaFoldDB" id="A0A433WAX3"/>
<dbReference type="NCBIfam" id="TIGR04057">
    <property type="entry name" value="SusC_RagA_signa"/>
    <property type="match status" value="1"/>
</dbReference>
<keyword evidence="5 7" id="KW-0472">Membrane</keyword>
<dbReference type="InterPro" id="IPR023996">
    <property type="entry name" value="TonB-dep_OMP_SusC/RagA"/>
</dbReference>
<comment type="caution">
    <text evidence="8">The sequence shown here is derived from an EMBL/GenBank/DDBJ whole genome shotgun (WGS) entry which is preliminary data.</text>
</comment>
<dbReference type="SUPFAM" id="SSF56935">
    <property type="entry name" value="Porins"/>
    <property type="match status" value="1"/>
</dbReference>
<dbReference type="Gene3D" id="2.40.170.20">
    <property type="entry name" value="TonB-dependent receptor, beta-barrel domain"/>
    <property type="match status" value="1"/>
</dbReference>
<proteinExistence type="inferred from homology"/>
<evidence type="ECO:0000256" key="7">
    <source>
        <dbReference type="PROSITE-ProRule" id="PRU01360"/>
    </source>
</evidence>
<evidence type="ECO:0000313" key="9">
    <source>
        <dbReference type="Proteomes" id="UP000281028"/>
    </source>
</evidence>
<keyword evidence="8" id="KW-0675">Receptor</keyword>
<dbReference type="InterPro" id="IPR037066">
    <property type="entry name" value="Plug_dom_sf"/>
</dbReference>
<dbReference type="InterPro" id="IPR039426">
    <property type="entry name" value="TonB-dep_rcpt-like"/>
</dbReference>
<comment type="subcellular location">
    <subcellularLocation>
        <location evidence="1 7">Cell outer membrane</location>
        <topology evidence="1 7">Multi-pass membrane protein</topology>
    </subcellularLocation>
</comment>
<gene>
    <name evidence="8" type="ORF">ECE50_001280</name>
</gene>
<keyword evidence="2 7" id="KW-0813">Transport</keyword>
<comment type="similarity">
    <text evidence="7">Belongs to the TonB-dependent receptor family.</text>
</comment>
<evidence type="ECO:0000256" key="5">
    <source>
        <dbReference type="ARBA" id="ARBA00023136"/>
    </source>
</evidence>
<dbReference type="EMBL" id="RIAR02000001">
    <property type="protein sequence ID" value="NSL85443.1"/>
    <property type="molecule type" value="Genomic_DNA"/>
</dbReference>
<evidence type="ECO:0000256" key="6">
    <source>
        <dbReference type="ARBA" id="ARBA00023237"/>
    </source>
</evidence>
<dbReference type="InterPro" id="IPR023997">
    <property type="entry name" value="TonB-dep_OMP_SusC/RagA_CS"/>
</dbReference>
<dbReference type="PROSITE" id="PS52016">
    <property type="entry name" value="TONB_DEPENDENT_REC_3"/>
    <property type="match status" value="1"/>
</dbReference>
<dbReference type="InterPro" id="IPR008969">
    <property type="entry name" value="CarboxyPept-like_regulatory"/>
</dbReference>
<keyword evidence="6 7" id="KW-0998">Cell outer membrane</keyword>
<evidence type="ECO:0000256" key="1">
    <source>
        <dbReference type="ARBA" id="ARBA00004571"/>
    </source>
</evidence>
<dbReference type="Pfam" id="PF07715">
    <property type="entry name" value="Plug"/>
    <property type="match status" value="1"/>
</dbReference>
<dbReference type="Proteomes" id="UP000281028">
    <property type="component" value="Unassembled WGS sequence"/>
</dbReference>
<protein>
    <submittedName>
        <fullName evidence="8">TonB-dependent receptor</fullName>
    </submittedName>
</protein>
<evidence type="ECO:0000256" key="2">
    <source>
        <dbReference type="ARBA" id="ARBA00022448"/>
    </source>
</evidence>
<evidence type="ECO:0000256" key="4">
    <source>
        <dbReference type="ARBA" id="ARBA00022692"/>
    </source>
</evidence>
<accession>A0A433WAX3</accession>
<reference evidence="8" key="1">
    <citation type="submission" date="2020-05" db="EMBL/GenBank/DDBJ databases">
        <title>Chitinophaga laudate sp. nov., isolated from a tropical peat swamp.</title>
        <authorList>
            <person name="Goh C.B.S."/>
            <person name="Lee M.S."/>
            <person name="Parimannan S."/>
            <person name="Pasbakhsh P."/>
            <person name="Yule C.M."/>
            <person name="Rajandas H."/>
            <person name="Loke S."/>
            <person name="Croft L."/>
            <person name="Tan J.B.L."/>
        </authorList>
    </citation>
    <scope>NUCLEOTIDE SEQUENCE</scope>
    <source>
        <strain evidence="8">Mgbs1</strain>
    </source>
</reference>
<dbReference type="Gene3D" id="2.170.130.10">
    <property type="entry name" value="TonB-dependent receptor, plug domain"/>
    <property type="match status" value="1"/>
</dbReference>
<dbReference type="InterPro" id="IPR012910">
    <property type="entry name" value="Plug_dom"/>
</dbReference>
<dbReference type="OrthoDB" id="9768177at2"/>
<name>A0A433WAX3_9BACT</name>
<dbReference type="GO" id="GO:0009279">
    <property type="term" value="C:cell outer membrane"/>
    <property type="evidence" value="ECO:0007669"/>
    <property type="project" value="UniProtKB-SubCell"/>
</dbReference>
<dbReference type="SUPFAM" id="SSF49464">
    <property type="entry name" value="Carboxypeptidase regulatory domain-like"/>
    <property type="match status" value="1"/>
</dbReference>
<keyword evidence="9" id="KW-1185">Reference proteome</keyword>